<dbReference type="Proteomes" id="UP001348369">
    <property type="component" value="Chromosome"/>
</dbReference>
<evidence type="ECO:0000313" key="1">
    <source>
        <dbReference type="EMBL" id="WSB97569.1"/>
    </source>
</evidence>
<reference evidence="1" key="1">
    <citation type="submission" date="2022-10" db="EMBL/GenBank/DDBJ databases">
        <title>The complete genomes of actinobacterial strains from the NBC collection.</title>
        <authorList>
            <person name="Joergensen T.S."/>
            <person name="Alvarez Arevalo M."/>
            <person name="Sterndorff E.B."/>
            <person name="Faurdal D."/>
            <person name="Vuksanovic O."/>
            <person name="Mourched A.-S."/>
            <person name="Charusanti P."/>
            <person name="Shaw S."/>
            <person name="Blin K."/>
            <person name="Weber T."/>
        </authorList>
    </citation>
    <scope>NUCLEOTIDE SEQUENCE</scope>
    <source>
        <strain evidence="1">NBC 01771</strain>
    </source>
</reference>
<dbReference type="EMBL" id="CP109109">
    <property type="protein sequence ID" value="WSB97569.1"/>
    <property type="molecule type" value="Genomic_DNA"/>
</dbReference>
<gene>
    <name evidence="1" type="ORF">OG835_11455</name>
</gene>
<protein>
    <submittedName>
        <fullName evidence="1">AMP-binding protein</fullName>
    </submittedName>
</protein>
<evidence type="ECO:0000313" key="2">
    <source>
        <dbReference type="Proteomes" id="UP001348369"/>
    </source>
</evidence>
<keyword evidence="2" id="KW-1185">Reference proteome</keyword>
<accession>A0ACD4ZGI6</accession>
<sequence length="337" mass="36366">MVLVPETTVLSAVDLAAVISWHGVNTLFLTTALFHQLVEQDARALAGCQVLVGGELLSSRHVARAMDACPDSSFIHVYGPTENTTFSVAHPITRRYTGRIPIGRPIANATAYVMDRDGNPQPLGVPGELYVGGDGLAGGYLNRPELTARAFVHGGVDVPERLYRTGDVVCWTADGQLDFLGRADNQVKIRGFRVELGEVERQLAFQPGVCEAVVLLDRRADAVSVLRAYVTSAVRLDAAELRDALRQELPEYMVPSSFVQIDAMPLTLNQKIDRAAVAAALAPADTDGSRTARRLPRTDREVLVAVGQDRAGCRTDGTDRVSLGVVHGAGHYGVFRK</sequence>
<name>A0ACD4ZGI6_9ACTN</name>
<organism evidence="1 2">
    <name type="scientific">Streptomyces scopuliridis</name>
    <dbReference type="NCBI Taxonomy" id="452529"/>
    <lineage>
        <taxon>Bacteria</taxon>
        <taxon>Bacillati</taxon>
        <taxon>Actinomycetota</taxon>
        <taxon>Actinomycetes</taxon>
        <taxon>Kitasatosporales</taxon>
        <taxon>Streptomycetaceae</taxon>
        <taxon>Streptomyces</taxon>
    </lineage>
</organism>
<proteinExistence type="predicted"/>